<feature type="transmembrane region" description="Helical" evidence="13">
    <location>
        <begin position="280"/>
        <end position="306"/>
    </location>
</feature>
<accession>A0A895YFR1</accession>
<keyword evidence="9 13" id="KW-1133">Transmembrane helix</keyword>
<evidence type="ECO:0000313" key="17">
    <source>
        <dbReference type="Proteomes" id="UP000662857"/>
    </source>
</evidence>
<protein>
    <recommendedName>
        <fullName evidence="5">Galactan 5-O-arabinofuranosyltransferase</fullName>
        <ecNumber evidence="4">2.4.2.46</ecNumber>
    </recommendedName>
    <alternativeName>
        <fullName evidence="11">Arabinofuranosyltransferase AftA</fullName>
    </alternativeName>
</protein>
<feature type="domain" description="Arabinofuranosyltransferase AftA N-terminal" evidence="15">
    <location>
        <begin position="38"/>
        <end position="435"/>
    </location>
</feature>
<feature type="transmembrane region" description="Helical" evidence="13">
    <location>
        <begin position="360"/>
        <end position="380"/>
    </location>
</feature>
<dbReference type="RefSeq" id="WP_239676374.1">
    <property type="nucleotide sequence ID" value="NZ_CP070499.1"/>
</dbReference>
<evidence type="ECO:0000259" key="15">
    <source>
        <dbReference type="Pfam" id="PF12250"/>
    </source>
</evidence>
<feature type="domain" description="Arabinofuranosyltransferase AftA C-terminal" evidence="14">
    <location>
        <begin position="454"/>
        <end position="615"/>
    </location>
</feature>
<dbReference type="EC" id="2.4.2.46" evidence="4"/>
<sequence length="617" mass="65622">MTIVGRGLRAARPWLFLAGAAGLVLLAGTADYHPFSLRVEYALRAAVVVLVAVGVGGYAWSLRRSRTEPQANLRGSWGTDLLPAVLGGVAGLTLTVLLNGTPYALGGLTADQTFRTAAITRFADSPGTADFTFAGLPAFYAPAYFWVLGRAADLAGVEPWRMAKIGAIAAALAVPVVTYLLWRRLVPAYAAALIAGVPLLVQDVYQPYAWLVLFAIVPWWLEAVHGVRRPGRRVGNPLLLGLIGAVLFLTYYYLFLVAALSLPLFLLAERLRGRWPWRQLGRAALVLAIAAAGSALYWLPLLISMIRADHPESLANRWFTSSHPQLPLPMADGTLTGLLALVGLVFLVWAAPREALPRGLLVLLLAAYGWYLLGAAAAAVDDPLLSFRGKPLVPLILLSAAALAAVRLTRLVAARVQSGDAARAVAAALAVLLVVLVAAGQQLVTELRDSPLTELAHADALPDGSLPTHHPPDAEPAAASAVQLAAAIDERYAGPGHPVVLTDRADLLALYPYWGFLQWNAHYAHPAGEFSARAEFVDRLAVAGPAELSQLAAENAFDPIDGVVLPIEGDDAVLRYAADAFPAGVRTIEVRFPRGVFAAAGFETTEVNGYLVAVRPR</sequence>
<dbReference type="Proteomes" id="UP000662857">
    <property type="component" value="Chromosome"/>
</dbReference>
<dbReference type="UniPathway" id="UPA00963"/>
<comment type="catalytic activity">
    <reaction evidence="12">
        <text>Adds an alpha-D-arabinofuranosyl group from trans,octacis-decaprenylphospho-beta-D-arabinofuranose at the 5-O-position of the eighth, tenth and twelfth galactofuranose unit of the galactofuranan chain of [beta-D-galactofuranosyl-(1-&gt;5)-beta-D-galactofuranosyl-(1-&gt;6)]14-beta-D-galactofuranosyl-(1-&gt;5)-beta-D-galactofuranosyl-(1-&gt;4)-alpha-L-rhamnopyranosyl-(1-&gt;3)-N-acetyl-alpha-D-glucosaminyl-diphospho-trans,octacis-decaprenol.</text>
        <dbReference type="EC" id="2.4.2.46"/>
    </reaction>
</comment>
<evidence type="ECO:0000256" key="4">
    <source>
        <dbReference type="ARBA" id="ARBA00012037"/>
    </source>
</evidence>
<feature type="transmembrane region" description="Helical" evidence="13">
    <location>
        <begin position="239"/>
        <end position="268"/>
    </location>
</feature>
<dbReference type="KEGG" id="nhy:JQS43_22510"/>
<comment type="pathway">
    <text evidence="2">Cell wall biogenesis; cell wall polysaccharide biosynthesis.</text>
</comment>
<dbReference type="InterPro" id="IPR020959">
    <property type="entry name" value="ArabinofuranosylTrfase_AftA_C"/>
</dbReference>
<comment type="subcellular location">
    <subcellularLocation>
        <location evidence="1">Cell membrane</location>
        <topology evidence="1">Multi-pass membrane protein</topology>
    </subcellularLocation>
</comment>
<comment type="similarity">
    <text evidence="3">Belongs to the glycosyltransferase 85 family.</text>
</comment>
<proteinExistence type="inferred from homology"/>
<dbReference type="GO" id="GO:0016757">
    <property type="term" value="F:glycosyltransferase activity"/>
    <property type="evidence" value="ECO:0007669"/>
    <property type="project" value="InterPro"/>
</dbReference>
<evidence type="ECO:0000256" key="3">
    <source>
        <dbReference type="ARBA" id="ARBA00009655"/>
    </source>
</evidence>
<dbReference type="Pfam" id="PF12250">
    <property type="entry name" value="AftA_N"/>
    <property type="match status" value="1"/>
</dbReference>
<organism evidence="16 17">
    <name type="scientific">Natronosporangium hydrolyticum</name>
    <dbReference type="NCBI Taxonomy" id="2811111"/>
    <lineage>
        <taxon>Bacteria</taxon>
        <taxon>Bacillati</taxon>
        <taxon>Actinomycetota</taxon>
        <taxon>Actinomycetes</taxon>
        <taxon>Micromonosporales</taxon>
        <taxon>Micromonosporaceae</taxon>
        <taxon>Natronosporangium</taxon>
    </lineage>
</organism>
<feature type="transmembrane region" description="Helical" evidence="13">
    <location>
        <begin position="326"/>
        <end position="348"/>
    </location>
</feature>
<feature type="transmembrane region" description="Helical" evidence="13">
    <location>
        <begin position="421"/>
        <end position="440"/>
    </location>
</feature>
<feature type="transmembrane region" description="Helical" evidence="13">
    <location>
        <begin position="161"/>
        <end position="180"/>
    </location>
</feature>
<keyword evidence="10 13" id="KW-0472">Membrane</keyword>
<feature type="transmembrane region" description="Helical" evidence="13">
    <location>
        <begin position="208"/>
        <end position="227"/>
    </location>
</feature>
<evidence type="ECO:0000256" key="5">
    <source>
        <dbReference type="ARBA" id="ARBA00020482"/>
    </source>
</evidence>
<dbReference type="GO" id="GO:0044038">
    <property type="term" value="P:cell wall macromolecule biosynthetic process"/>
    <property type="evidence" value="ECO:0007669"/>
    <property type="project" value="InterPro"/>
</dbReference>
<dbReference type="GO" id="GO:0005886">
    <property type="term" value="C:plasma membrane"/>
    <property type="evidence" value="ECO:0007669"/>
    <property type="project" value="UniProtKB-SubCell"/>
</dbReference>
<dbReference type="Pfam" id="PF12249">
    <property type="entry name" value="AftA_C"/>
    <property type="match status" value="1"/>
</dbReference>
<feature type="transmembrane region" description="Helical" evidence="13">
    <location>
        <begin position="41"/>
        <end position="60"/>
    </location>
</feature>
<evidence type="ECO:0000256" key="1">
    <source>
        <dbReference type="ARBA" id="ARBA00004651"/>
    </source>
</evidence>
<feature type="transmembrane region" description="Helical" evidence="13">
    <location>
        <begin position="131"/>
        <end position="149"/>
    </location>
</feature>
<evidence type="ECO:0000259" key="14">
    <source>
        <dbReference type="Pfam" id="PF12249"/>
    </source>
</evidence>
<evidence type="ECO:0000256" key="7">
    <source>
        <dbReference type="ARBA" id="ARBA00022679"/>
    </source>
</evidence>
<dbReference type="GO" id="GO:0045227">
    <property type="term" value="P:capsule polysaccharide biosynthetic process"/>
    <property type="evidence" value="ECO:0007669"/>
    <property type="project" value="UniProtKB-UniPathway"/>
</dbReference>
<reference evidence="16" key="1">
    <citation type="submission" date="2021-02" db="EMBL/GenBank/DDBJ databases">
        <title>Natrosporangium hydrolyticum gen. nov., sp. nov, a haloalkaliphilic actinobacterium from a soda solonchak soil.</title>
        <authorList>
            <person name="Sorokin D.Y."/>
            <person name="Khijniak T.V."/>
            <person name="Zakharycheva A.P."/>
            <person name="Boueva O.V."/>
            <person name="Ariskina E.V."/>
            <person name="Hahnke R.L."/>
            <person name="Bunk B."/>
            <person name="Sproer C."/>
            <person name="Schumann P."/>
            <person name="Evtushenko L.I."/>
            <person name="Kublanov I.V."/>
        </authorList>
    </citation>
    <scope>NUCLEOTIDE SEQUENCE</scope>
    <source>
        <strain evidence="16">DSM 106523</strain>
    </source>
</reference>
<name>A0A895YFR1_9ACTN</name>
<evidence type="ECO:0000256" key="2">
    <source>
        <dbReference type="ARBA" id="ARBA00004776"/>
    </source>
</evidence>
<keyword evidence="6" id="KW-1003">Cell membrane</keyword>
<evidence type="ECO:0000313" key="16">
    <source>
        <dbReference type="EMBL" id="QSB14253.1"/>
    </source>
</evidence>
<evidence type="ECO:0000256" key="10">
    <source>
        <dbReference type="ARBA" id="ARBA00023136"/>
    </source>
</evidence>
<evidence type="ECO:0000256" key="12">
    <source>
        <dbReference type="ARBA" id="ARBA00034030"/>
    </source>
</evidence>
<evidence type="ECO:0000256" key="13">
    <source>
        <dbReference type="SAM" id="Phobius"/>
    </source>
</evidence>
<keyword evidence="17" id="KW-1185">Reference proteome</keyword>
<feature type="transmembrane region" description="Helical" evidence="13">
    <location>
        <begin position="81"/>
        <end position="98"/>
    </location>
</feature>
<gene>
    <name evidence="16" type="ORF">JQS43_22510</name>
</gene>
<evidence type="ECO:0000256" key="9">
    <source>
        <dbReference type="ARBA" id="ARBA00022989"/>
    </source>
</evidence>
<feature type="transmembrane region" description="Helical" evidence="13">
    <location>
        <begin position="392"/>
        <end position="409"/>
    </location>
</feature>
<evidence type="ECO:0000256" key="11">
    <source>
        <dbReference type="ARBA" id="ARBA00033184"/>
    </source>
</evidence>
<evidence type="ECO:0000256" key="8">
    <source>
        <dbReference type="ARBA" id="ARBA00022692"/>
    </source>
</evidence>
<dbReference type="EMBL" id="CP070499">
    <property type="protein sequence ID" value="QSB14253.1"/>
    <property type="molecule type" value="Genomic_DNA"/>
</dbReference>
<dbReference type="AlphaFoldDB" id="A0A895YFR1"/>
<evidence type="ECO:0000256" key="6">
    <source>
        <dbReference type="ARBA" id="ARBA00022475"/>
    </source>
</evidence>
<keyword evidence="7" id="KW-0808">Transferase</keyword>
<feature type="transmembrane region" description="Helical" evidence="13">
    <location>
        <begin position="186"/>
        <end position="201"/>
    </location>
</feature>
<keyword evidence="8 13" id="KW-0812">Transmembrane</keyword>
<dbReference type="InterPro" id="IPR020963">
    <property type="entry name" value="ArabinofuranosylTrfase_AftA_N"/>
</dbReference>